<evidence type="ECO:0000313" key="1">
    <source>
        <dbReference type="EMBL" id="AGP32151.1"/>
    </source>
</evidence>
<dbReference type="EMBL" id="CP003969">
    <property type="protein sequence ID" value="AGP32151.1"/>
    <property type="molecule type" value="Genomic_DNA"/>
</dbReference>
<dbReference type="Proteomes" id="UP000014803">
    <property type="component" value="Chromosome"/>
</dbReference>
<organism evidence="1 2">
    <name type="scientific">Sorangium cellulosum So0157-2</name>
    <dbReference type="NCBI Taxonomy" id="1254432"/>
    <lineage>
        <taxon>Bacteria</taxon>
        <taxon>Pseudomonadati</taxon>
        <taxon>Myxococcota</taxon>
        <taxon>Polyangia</taxon>
        <taxon>Polyangiales</taxon>
        <taxon>Polyangiaceae</taxon>
        <taxon>Sorangium</taxon>
    </lineage>
</organism>
<dbReference type="AlphaFoldDB" id="S4XHY2"/>
<name>S4XHY2_SORCE</name>
<protein>
    <recommendedName>
        <fullName evidence="3">Phage protein Gp37/Gp68</fullName>
    </recommendedName>
</protein>
<dbReference type="HOGENOM" id="CLU_054184_0_1_7"/>
<evidence type="ECO:0008006" key="3">
    <source>
        <dbReference type="Google" id="ProtNLM"/>
    </source>
</evidence>
<evidence type="ECO:0000313" key="2">
    <source>
        <dbReference type="Proteomes" id="UP000014803"/>
    </source>
</evidence>
<reference evidence="1 2" key="1">
    <citation type="journal article" date="2013" name="Sci. Rep.">
        <title>Extraordinary expansion of a Sorangium cellulosum genome from an alkaline milieu.</title>
        <authorList>
            <person name="Han K."/>
            <person name="Li Z.F."/>
            <person name="Peng R."/>
            <person name="Zhu L.P."/>
            <person name="Zhou T."/>
            <person name="Wang L.G."/>
            <person name="Li S.G."/>
            <person name="Zhang X.B."/>
            <person name="Hu W."/>
            <person name="Wu Z.H."/>
            <person name="Qin N."/>
            <person name="Li Y.Z."/>
        </authorList>
    </citation>
    <scope>NUCLEOTIDE SEQUENCE [LARGE SCALE GENOMIC DNA]</scope>
    <source>
        <strain evidence="1 2">So0157-2</strain>
    </source>
</reference>
<dbReference type="OrthoDB" id="9787478at2"/>
<sequence length="260" mass="30228">MSDGSAIEWTDATWNPVRGCTKVSPGCKHCYAETFAERFRGVPGHAYERGFDVRLVPEKLNEPLRWARSRRIFVNSMSDLFQDDVPDDYIAATFDVMGRADWHIYQVLTKRARRLREVLSRPQFRRILESSHIWVGVSVEDKKFGLPRISELRNTPAAIRFLSIEPLLENLGPIDLTGIHWVIVGGESGHRARPMKEEWVLSIQRQCQEQRIPFFFKQWGGVQKSRNGRMLQGRTFDEFPDVQLGRAPRAYSRRHLEVVY</sequence>
<dbReference type="PATRIC" id="fig|1254432.3.peg.1486"/>
<accession>S4XHY2</accession>
<proteinExistence type="predicted"/>
<dbReference type="eggNOG" id="COG4422">
    <property type="taxonomic scope" value="Bacteria"/>
</dbReference>
<dbReference type="InterPro" id="IPR011101">
    <property type="entry name" value="DUF5131"/>
</dbReference>
<dbReference type="KEGG" id="scu:SCE1572_06695"/>
<dbReference type="Pfam" id="PF07505">
    <property type="entry name" value="DUF5131"/>
    <property type="match status" value="1"/>
</dbReference>
<dbReference type="RefSeq" id="WP_020733328.1">
    <property type="nucleotide sequence ID" value="NC_021658.1"/>
</dbReference>
<gene>
    <name evidence="1" type="ORF">SCE1572_06695</name>
</gene>